<evidence type="ECO:0000256" key="5">
    <source>
        <dbReference type="SAM" id="Phobius"/>
    </source>
</evidence>
<proteinExistence type="inferred from homology"/>
<gene>
    <name evidence="6" type="ORF">UCREL1_5019</name>
</gene>
<evidence type="ECO:0000256" key="2">
    <source>
        <dbReference type="ARBA" id="ARBA00022630"/>
    </source>
</evidence>
<dbReference type="GO" id="GO:0004499">
    <property type="term" value="F:N,N-dimethylaniline monooxygenase activity"/>
    <property type="evidence" value="ECO:0007669"/>
    <property type="project" value="InterPro"/>
</dbReference>
<dbReference type="GO" id="GO:0050660">
    <property type="term" value="F:flavin adenine dinucleotide binding"/>
    <property type="evidence" value="ECO:0007669"/>
    <property type="project" value="InterPro"/>
</dbReference>
<keyword evidence="7" id="KW-1185">Reference proteome</keyword>
<dbReference type="GO" id="GO:0050661">
    <property type="term" value="F:NADP binding"/>
    <property type="evidence" value="ECO:0007669"/>
    <property type="project" value="InterPro"/>
</dbReference>
<dbReference type="OMA" id="TWWVNSY"/>
<reference evidence="7" key="1">
    <citation type="journal article" date="2013" name="Genome Announc.">
        <title>Draft genome sequence of the grapevine dieback fungus Eutypa lata UCR-EL1.</title>
        <authorList>
            <person name="Blanco-Ulate B."/>
            <person name="Rolshausen P.E."/>
            <person name="Cantu D."/>
        </authorList>
    </citation>
    <scope>NUCLEOTIDE SEQUENCE [LARGE SCALE GENOMIC DNA]</scope>
    <source>
        <strain evidence="7">UCR-EL1</strain>
    </source>
</reference>
<evidence type="ECO:0000313" key="6">
    <source>
        <dbReference type="EMBL" id="EMR67972.1"/>
    </source>
</evidence>
<dbReference type="KEGG" id="ela:UCREL1_5019"/>
<sequence length="540" mass="61071">MQSKTASTMQYDTDVLIIGAGMSGLGLAVQLVASHFFSYSFALKPDWSQKFALQPEIYEYFQEVATQYDIKKHVSFQNVVDSARWEESSGTWVVMVRDLTTSEVTQYRCKILVSAVGALSVPKKCDIPGAASFQGPMFHTAEWDHTFDWQNKDLVVIGNGCSATQAVPVMAAGEGVARRITQFSRQAHWLAERPNKEYSTLFKWTMRWIPLAMRIYRAKLYWEKEKDFVGFDIATGAKTRKEWTVEAASYIRKNAPAKYRDFLVPKTEIGCKRLVNDTNYLACLHRDNVELVYDDQVEKIVESGVRMGSGRVVSADAIIFANGFETQKLLAPMEIIGKEGTCITEHWDKVSEGAASSYFGTCLSGFPNFFMMMGPNTLSGHLSVIYTTECQINFTLRVIKPILRALSASRSVLPSIGSVDDIVEVKSDAEKRDIDTVQEKARKLVWATGCTSWFIETKSKRNTIMFPDWQYRFWLRSIFIPWNDFDYRKSKDALDTKGGFSWSTLAIFMMSIFVGTGTVLNGCPEWASEILAKARSLVWL</sequence>
<keyword evidence="5" id="KW-1133">Transmembrane helix</keyword>
<protein>
    <submittedName>
        <fullName evidence="6">Putative 4-hydroxyacetophenone monooxygenase protein</fullName>
    </submittedName>
</protein>
<dbReference type="Proteomes" id="UP000012174">
    <property type="component" value="Unassembled WGS sequence"/>
</dbReference>
<dbReference type="Pfam" id="PF00743">
    <property type="entry name" value="FMO-like"/>
    <property type="match status" value="1"/>
</dbReference>
<dbReference type="PANTHER" id="PTHR42877">
    <property type="entry name" value="L-ORNITHINE N(5)-MONOOXYGENASE-RELATED"/>
    <property type="match status" value="1"/>
</dbReference>
<accession>M7SUM7</accession>
<dbReference type="SUPFAM" id="SSF51905">
    <property type="entry name" value="FAD/NAD(P)-binding domain"/>
    <property type="match status" value="1"/>
</dbReference>
<dbReference type="PRINTS" id="PR00469">
    <property type="entry name" value="PNDRDTASEII"/>
</dbReference>
<evidence type="ECO:0000256" key="3">
    <source>
        <dbReference type="ARBA" id="ARBA00022827"/>
    </source>
</evidence>
<name>M7SUM7_EUTLA</name>
<evidence type="ECO:0000256" key="4">
    <source>
        <dbReference type="ARBA" id="ARBA00023002"/>
    </source>
</evidence>
<keyword evidence="4" id="KW-0560">Oxidoreductase</keyword>
<evidence type="ECO:0000313" key="7">
    <source>
        <dbReference type="Proteomes" id="UP000012174"/>
    </source>
</evidence>
<dbReference type="EMBL" id="KB706322">
    <property type="protein sequence ID" value="EMR67972.1"/>
    <property type="molecule type" value="Genomic_DNA"/>
</dbReference>
<keyword evidence="5" id="KW-0472">Membrane</keyword>
<evidence type="ECO:0000256" key="1">
    <source>
        <dbReference type="ARBA" id="ARBA00010139"/>
    </source>
</evidence>
<organism evidence="6 7">
    <name type="scientific">Eutypa lata (strain UCR-EL1)</name>
    <name type="common">Grapevine dieback disease fungus</name>
    <name type="synonym">Eutypa armeniacae</name>
    <dbReference type="NCBI Taxonomy" id="1287681"/>
    <lineage>
        <taxon>Eukaryota</taxon>
        <taxon>Fungi</taxon>
        <taxon>Dikarya</taxon>
        <taxon>Ascomycota</taxon>
        <taxon>Pezizomycotina</taxon>
        <taxon>Sordariomycetes</taxon>
        <taxon>Xylariomycetidae</taxon>
        <taxon>Xylariales</taxon>
        <taxon>Diatrypaceae</taxon>
        <taxon>Eutypa</taxon>
    </lineage>
</organism>
<dbReference type="AlphaFoldDB" id="M7SUM7"/>
<dbReference type="OrthoDB" id="74360at2759"/>
<keyword evidence="5" id="KW-0812">Transmembrane</keyword>
<keyword evidence="6" id="KW-0503">Monooxygenase</keyword>
<dbReference type="InterPro" id="IPR020946">
    <property type="entry name" value="Flavin_mOase-like"/>
</dbReference>
<dbReference type="InterPro" id="IPR036188">
    <property type="entry name" value="FAD/NAD-bd_sf"/>
</dbReference>
<keyword evidence="3" id="KW-0274">FAD</keyword>
<dbReference type="Gene3D" id="3.50.50.60">
    <property type="entry name" value="FAD/NAD(P)-binding domain"/>
    <property type="match status" value="3"/>
</dbReference>
<dbReference type="PANTHER" id="PTHR42877:SF5">
    <property type="entry name" value="L-ORNITHINE N(5)-MONOOXYGENASE-RELATED"/>
    <property type="match status" value="1"/>
</dbReference>
<feature type="transmembrane region" description="Helical" evidence="5">
    <location>
        <begin position="15"/>
        <end position="37"/>
    </location>
</feature>
<feature type="transmembrane region" description="Helical" evidence="5">
    <location>
        <begin position="499"/>
        <end position="520"/>
    </location>
</feature>
<keyword evidence="2" id="KW-0285">Flavoprotein</keyword>
<comment type="similarity">
    <text evidence="1">Belongs to the FAD-binding monooxygenase family.</text>
</comment>
<dbReference type="InterPro" id="IPR051209">
    <property type="entry name" value="FAD-bind_Monooxygenase_sf"/>
</dbReference>
<dbReference type="HOGENOM" id="CLU_006937_7_0_1"/>
<dbReference type="eggNOG" id="KOG1399">
    <property type="taxonomic scope" value="Eukaryota"/>
</dbReference>